<dbReference type="PROSITE" id="PS50297">
    <property type="entry name" value="ANK_REP_REGION"/>
    <property type="match status" value="1"/>
</dbReference>
<dbReference type="PANTHER" id="PTHR42904:SF6">
    <property type="entry name" value="NAD-CAPPED RNA HYDROLASE NUDT12"/>
    <property type="match status" value="1"/>
</dbReference>
<keyword evidence="12" id="KW-0175">Coiled coil</keyword>
<evidence type="ECO:0000256" key="7">
    <source>
        <dbReference type="ARBA" id="ARBA00022837"/>
    </source>
</evidence>
<dbReference type="InterPro" id="IPR002048">
    <property type="entry name" value="EF_hand_dom"/>
</dbReference>
<evidence type="ECO:0000313" key="15">
    <source>
        <dbReference type="EMBL" id="KAG1567522.1"/>
    </source>
</evidence>
<feature type="domain" description="EF-hand" evidence="13">
    <location>
        <begin position="568"/>
        <end position="603"/>
    </location>
</feature>
<evidence type="ECO:0000259" key="13">
    <source>
        <dbReference type="PROSITE" id="PS50222"/>
    </source>
</evidence>
<dbReference type="InterPro" id="IPR002110">
    <property type="entry name" value="Ankyrin_rpt"/>
</dbReference>
<dbReference type="InterPro" id="IPR015797">
    <property type="entry name" value="NUDIX_hydrolase-like_dom_sf"/>
</dbReference>
<comment type="cofactor">
    <cofactor evidence="2">
        <name>Zn(2+)</name>
        <dbReference type="ChEBI" id="CHEBI:29105"/>
    </cofactor>
</comment>
<keyword evidence="9" id="KW-0520">NAD</keyword>
<keyword evidence="11" id="KW-0040">ANK repeat</keyword>
<dbReference type="PANTHER" id="PTHR42904">
    <property type="entry name" value="NUDIX HYDROLASE, NUDC SUBFAMILY"/>
    <property type="match status" value="1"/>
</dbReference>
<evidence type="ECO:0000259" key="14">
    <source>
        <dbReference type="PROSITE" id="PS51462"/>
    </source>
</evidence>
<dbReference type="PROSITE" id="PS00018">
    <property type="entry name" value="EF_HAND_1"/>
    <property type="match status" value="2"/>
</dbReference>
<dbReference type="InterPro" id="IPR049734">
    <property type="entry name" value="NudC-like_C"/>
</dbReference>
<keyword evidence="7" id="KW-0106">Calcium</keyword>
<dbReference type="PROSITE" id="PS51462">
    <property type="entry name" value="NUDIX"/>
    <property type="match status" value="1"/>
</dbReference>
<dbReference type="AlphaFoldDB" id="A0A9P6YZC3"/>
<reference evidence="15 16" key="1">
    <citation type="journal article" date="2020" name="Microb. Genom.">
        <title>Genetic diversity of clinical and environmental Mucorales isolates obtained from an investigation of mucormycosis cases among solid organ transplant recipients.</title>
        <authorList>
            <person name="Nguyen M.H."/>
            <person name="Kaul D."/>
            <person name="Muto C."/>
            <person name="Cheng S.J."/>
            <person name="Richter R.A."/>
            <person name="Bruno V.M."/>
            <person name="Liu G."/>
            <person name="Beyhan S."/>
            <person name="Sundermann A.J."/>
            <person name="Mounaud S."/>
            <person name="Pasculle A.W."/>
            <person name="Nierman W.C."/>
            <person name="Driscoll E."/>
            <person name="Cumbie R."/>
            <person name="Clancy C.J."/>
            <person name="Dupont C.L."/>
        </authorList>
    </citation>
    <scope>NUCLEOTIDE SEQUENCE [LARGE SCALE GENOMIC DNA]</scope>
    <source>
        <strain evidence="15 16">GL24</strain>
    </source>
</reference>
<keyword evidence="5" id="KW-0479">Metal-binding</keyword>
<evidence type="ECO:0000256" key="3">
    <source>
        <dbReference type="ARBA" id="ARBA00009595"/>
    </source>
</evidence>
<dbReference type="CDD" id="cd03429">
    <property type="entry name" value="NUDIX_NADH_pyrophosphatase_Nudt13"/>
    <property type="match status" value="1"/>
</dbReference>
<dbReference type="CDD" id="cd16180">
    <property type="entry name" value="EFh_PEF_Group_I"/>
    <property type="match status" value="1"/>
</dbReference>
<comment type="catalytic activity">
    <reaction evidence="10">
        <text>a 5'-end NAD(+)-phospho-ribonucleoside in mRNA + H2O = a 5'-end phospho-adenosine-phospho-ribonucleoside in mRNA + beta-nicotinamide D-ribonucleotide + 2 H(+)</text>
        <dbReference type="Rhea" id="RHEA:60876"/>
        <dbReference type="Rhea" id="RHEA-COMP:15698"/>
        <dbReference type="Rhea" id="RHEA-COMP:15719"/>
        <dbReference type="ChEBI" id="CHEBI:14649"/>
        <dbReference type="ChEBI" id="CHEBI:15377"/>
        <dbReference type="ChEBI" id="CHEBI:15378"/>
        <dbReference type="ChEBI" id="CHEBI:144029"/>
        <dbReference type="ChEBI" id="CHEBI:144051"/>
    </reaction>
    <physiologicalReaction direction="left-to-right" evidence="10">
        <dbReference type="Rhea" id="RHEA:60877"/>
    </physiologicalReaction>
</comment>
<dbReference type="GO" id="GO:0005777">
    <property type="term" value="C:peroxisome"/>
    <property type="evidence" value="ECO:0007669"/>
    <property type="project" value="TreeGrafter"/>
</dbReference>
<accession>A0A9P6YZC3</accession>
<feature type="domain" description="EF-hand" evidence="13">
    <location>
        <begin position="635"/>
        <end position="670"/>
    </location>
</feature>
<organism evidence="15 16">
    <name type="scientific">Rhizopus delemar</name>
    <dbReference type="NCBI Taxonomy" id="936053"/>
    <lineage>
        <taxon>Eukaryota</taxon>
        <taxon>Fungi</taxon>
        <taxon>Fungi incertae sedis</taxon>
        <taxon>Mucoromycota</taxon>
        <taxon>Mucoromycotina</taxon>
        <taxon>Mucoromycetes</taxon>
        <taxon>Mucorales</taxon>
        <taxon>Mucorineae</taxon>
        <taxon>Rhizopodaceae</taxon>
        <taxon>Rhizopus</taxon>
    </lineage>
</organism>
<keyword evidence="6" id="KW-0378">Hydrolase</keyword>
<dbReference type="SMART" id="SM00248">
    <property type="entry name" value="ANK"/>
    <property type="match status" value="2"/>
</dbReference>
<evidence type="ECO:0000313" key="16">
    <source>
        <dbReference type="Proteomes" id="UP000740926"/>
    </source>
</evidence>
<dbReference type="SUPFAM" id="SSF48403">
    <property type="entry name" value="Ankyrin repeat"/>
    <property type="match status" value="1"/>
</dbReference>
<dbReference type="PROSITE" id="PS00893">
    <property type="entry name" value="NUDIX_BOX"/>
    <property type="match status" value="1"/>
</dbReference>
<keyword evidence="16" id="KW-1185">Reference proteome</keyword>
<dbReference type="Gene3D" id="3.90.79.20">
    <property type="match status" value="1"/>
</dbReference>
<dbReference type="SMART" id="SM00054">
    <property type="entry name" value="EFh"/>
    <property type="match status" value="4"/>
</dbReference>
<dbReference type="GO" id="GO:0035529">
    <property type="term" value="F:NADH pyrophosphatase activity"/>
    <property type="evidence" value="ECO:0007669"/>
    <property type="project" value="TreeGrafter"/>
</dbReference>
<dbReference type="Pfam" id="PF12796">
    <property type="entry name" value="Ank_2"/>
    <property type="match status" value="1"/>
</dbReference>
<feature type="coiled-coil region" evidence="12">
    <location>
        <begin position="94"/>
        <end position="140"/>
    </location>
</feature>
<comment type="caution">
    <text evidence="15">The sequence shown here is derived from an EMBL/GenBank/DDBJ whole genome shotgun (WGS) entry which is preliminary data.</text>
</comment>
<dbReference type="Gene3D" id="1.25.40.20">
    <property type="entry name" value="Ankyrin repeat-containing domain"/>
    <property type="match status" value="1"/>
</dbReference>
<evidence type="ECO:0000256" key="5">
    <source>
        <dbReference type="ARBA" id="ARBA00022723"/>
    </source>
</evidence>
<dbReference type="InterPro" id="IPR011992">
    <property type="entry name" value="EF-hand-dom_pair"/>
</dbReference>
<dbReference type="Pfam" id="PF00293">
    <property type="entry name" value="NUDIX"/>
    <property type="match status" value="1"/>
</dbReference>
<comment type="cofactor">
    <cofactor evidence="1">
        <name>Mg(2+)</name>
        <dbReference type="ChEBI" id="CHEBI:18420"/>
    </cofactor>
</comment>
<dbReference type="GO" id="GO:0005829">
    <property type="term" value="C:cytosol"/>
    <property type="evidence" value="ECO:0007669"/>
    <property type="project" value="TreeGrafter"/>
</dbReference>
<dbReference type="Gene3D" id="3.90.79.10">
    <property type="entry name" value="Nucleoside Triphosphate Pyrophosphohydrolase"/>
    <property type="match status" value="1"/>
</dbReference>
<dbReference type="EMBL" id="JAANIU010001394">
    <property type="protein sequence ID" value="KAG1567522.1"/>
    <property type="molecule type" value="Genomic_DNA"/>
</dbReference>
<evidence type="ECO:0000256" key="1">
    <source>
        <dbReference type="ARBA" id="ARBA00001946"/>
    </source>
</evidence>
<keyword evidence="8" id="KW-0460">Magnesium</keyword>
<dbReference type="InterPro" id="IPR036770">
    <property type="entry name" value="Ankyrin_rpt-contain_sf"/>
</dbReference>
<evidence type="ECO:0000256" key="11">
    <source>
        <dbReference type="PROSITE-ProRule" id="PRU00023"/>
    </source>
</evidence>
<dbReference type="GO" id="GO:0005509">
    <property type="term" value="F:calcium ion binding"/>
    <property type="evidence" value="ECO:0007669"/>
    <property type="project" value="InterPro"/>
</dbReference>
<proteinExistence type="inferred from homology"/>
<dbReference type="PROSITE" id="PS50222">
    <property type="entry name" value="EF_HAND_2"/>
    <property type="match status" value="2"/>
</dbReference>
<dbReference type="Gene3D" id="1.10.238.10">
    <property type="entry name" value="EF-hand"/>
    <property type="match status" value="1"/>
</dbReference>
<name>A0A9P6YZC3_9FUNG</name>
<comment type="similarity">
    <text evidence="3">Belongs to the Nudix hydrolase family. NudC subfamily.</text>
</comment>
<protein>
    <recommendedName>
        <fullName evidence="4">NAD(+) diphosphatase</fullName>
        <ecNumber evidence="4">3.6.1.22</ecNumber>
    </recommendedName>
</protein>
<feature type="repeat" description="ANK" evidence="11">
    <location>
        <begin position="180"/>
        <end position="212"/>
    </location>
</feature>
<evidence type="ECO:0000256" key="10">
    <source>
        <dbReference type="ARBA" id="ARBA00023679"/>
    </source>
</evidence>
<dbReference type="PROSITE" id="PS50088">
    <property type="entry name" value="ANK_REPEAT"/>
    <property type="match status" value="1"/>
</dbReference>
<dbReference type="EC" id="3.6.1.22" evidence="4"/>
<evidence type="ECO:0000256" key="8">
    <source>
        <dbReference type="ARBA" id="ARBA00022842"/>
    </source>
</evidence>
<gene>
    <name evidence="15" type="ORF">G6F50_008134</name>
</gene>
<dbReference type="InterPro" id="IPR050241">
    <property type="entry name" value="NAD-cap_RNA_hydrolase_NudC"/>
</dbReference>
<evidence type="ECO:0000256" key="12">
    <source>
        <dbReference type="SAM" id="Coils"/>
    </source>
</evidence>
<dbReference type="GO" id="GO:0019677">
    <property type="term" value="P:NAD+ catabolic process"/>
    <property type="evidence" value="ECO:0007669"/>
    <property type="project" value="TreeGrafter"/>
</dbReference>
<dbReference type="GO" id="GO:0006742">
    <property type="term" value="P:NADP+ catabolic process"/>
    <property type="evidence" value="ECO:0007669"/>
    <property type="project" value="TreeGrafter"/>
</dbReference>
<dbReference type="SUPFAM" id="SSF47473">
    <property type="entry name" value="EF-hand"/>
    <property type="match status" value="1"/>
</dbReference>
<evidence type="ECO:0000256" key="9">
    <source>
        <dbReference type="ARBA" id="ARBA00023027"/>
    </source>
</evidence>
<evidence type="ECO:0000256" key="4">
    <source>
        <dbReference type="ARBA" id="ARBA00012381"/>
    </source>
</evidence>
<evidence type="ECO:0000256" key="2">
    <source>
        <dbReference type="ARBA" id="ARBA00001947"/>
    </source>
</evidence>
<dbReference type="Proteomes" id="UP000740926">
    <property type="component" value="Unassembled WGS sequence"/>
</dbReference>
<dbReference type="SUPFAM" id="SSF55811">
    <property type="entry name" value="Nudix"/>
    <property type="match status" value="1"/>
</dbReference>
<feature type="domain" description="Nudix hydrolase" evidence="14">
    <location>
        <begin position="410"/>
        <end position="535"/>
    </location>
</feature>
<dbReference type="InterPro" id="IPR020084">
    <property type="entry name" value="NUDIX_hydrolase_CS"/>
</dbReference>
<dbReference type="InterPro" id="IPR000086">
    <property type="entry name" value="NUDIX_hydrolase_dom"/>
</dbReference>
<dbReference type="Pfam" id="PF13499">
    <property type="entry name" value="EF-hand_7"/>
    <property type="match status" value="2"/>
</dbReference>
<dbReference type="InterPro" id="IPR018247">
    <property type="entry name" value="EF_Hand_1_Ca_BS"/>
</dbReference>
<sequence length="743" mass="83759">MHNYFAFDTLDVSELNKLVFSDTQDKMNEELESFAEQFENGSVSAESLAKTYAALTSCHSKISKHKNITIDQELTQSLLNTQELLDQALSRFDIKRSNNDIQEKQNAYLNEKQKRKKMMLDELRKESDRLDEYYANKTRESIYKNLVGTQWISNVFEAAASGDLDYLKSNVKNLNDKNERGWTPLHFAARFGQLETVEFLKKNKVNLSEVNSEGKTAHQLATLWGNEEIAKLLQEESAPTANPFSNNHTAVFAGSPLNRYGWARTDQEFLSKLAKSPKSKYVVLSGQQALYDQSGSIHYVDYEKVASIVDKVYTNDGFNKNNSEIILVFLGIDESQGKGEDGVAFWALDLTPKGLFENELQKLIKEFESGTLAFCSTLPRAFTMEKSESAILAQAAAMIDWNARNMFCSACDAVVITCIIHPNGDKILLGRQKRWPKKMYSCIAGFLEAAESLEEAIRREAYEETGIIVNRVAYHSSQPWPFPNSLMLGFHAEAVSTDISFADDELESARWFTRSEVMAAAKGNENATFSLPSKGSLAYTLPPPGNQNTANYGQNYAQQGGAYAPPGNADQQLFTWFKAVDKDGSGHISADELQHALINGDWSPFNIETVRLMVNMFDADNSGTIAFNEFTALWRYIDDWKRCFQAFDVDRSGSINESEMGNALRNFGFNVSPKFIHTLIQKFDRYATVNKTGKGDVTFDNFVQACVTVKTLTDSFKQFDDNSDGWVQINYEQFLDLVVRQRA</sequence>
<evidence type="ECO:0000256" key="6">
    <source>
        <dbReference type="ARBA" id="ARBA00022801"/>
    </source>
</evidence>